<evidence type="ECO:0000256" key="4">
    <source>
        <dbReference type="ARBA" id="ARBA00022496"/>
    </source>
</evidence>
<keyword evidence="4" id="KW-0408">Iron</keyword>
<organism evidence="7 8">
    <name type="scientific">Vibrio genomosp. F10</name>
    <dbReference type="NCBI Taxonomy" id="723171"/>
    <lineage>
        <taxon>Bacteria</taxon>
        <taxon>Pseudomonadati</taxon>
        <taxon>Pseudomonadota</taxon>
        <taxon>Gammaproteobacteria</taxon>
        <taxon>Vibrionales</taxon>
        <taxon>Vibrionaceae</taxon>
        <taxon>Vibrio</taxon>
    </lineage>
</organism>
<dbReference type="Pfam" id="PF01497">
    <property type="entry name" value="Peripla_BP_2"/>
    <property type="match status" value="1"/>
</dbReference>
<gene>
    <name evidence="7" type="ORF">A6E14_11755</name>
</gene>
<dbReference type="Proteomes" id="UP000093173">
    <property type="component" value="Unassembled WGS sequence"/>
</dbReference>
<dbReference type="GO" id="GO:0030288">
    <property type="term" value="C:outer membrane-bounded periplasmic space"/>
    <property type="evidence" value="ECO:0007669"/>
    <property type="project" value="TreeGrafter"/>
</dbReference>
<dbReference type="InterPro" id="IPR002491">
    <property type="entry name" value="ABC_transptr_periplasmic_BD"/>
</dbReference>
<dbReference type="RefSeq" id="WP_017040525.1">
    <property type="nucleotide sequence ID" value="NZ_JBNGCH010000581.1"/>
</dbReference>
<keyword evidence="5" id="KW-0732">Signal</keyword>
<comment type="subcellular location">
    <subcellularLocation>
        <location evidence="1">Cell envelope</location>
    </subcellularLocation>
</comment>
<comment type="caution">
    <text evidence="7">The sequence shown here is derived from an EMBL/GenBank/DDBJ whole genome shotgun (WGS) entry which is preliminary data.</text>
</comment>
<dbReference type="PANTHER" id="PTHR30532">
    <property type="entry name" value="IRON III DICITRATE-BINDING PERIPLASMIC PROTEIN"/>
    <property type="match status" value="1"/>
</dbReference>
<evidence type="ECO:0000256" key="3">
    <source>
        <dbReference type="ARBA" id="ARBA00022448"/>
    </source>
</evidence>
<keyword evidence="3" id="KW-0813">Transport</keyword>
<name>A0A1B9QXR8_9VIBR</name>
<dbReference type="AlphaFoldDB" id="A0A1B9QXR8"/>
<evidence type="ECO:0000256" key="5">
    <source>
        <dbReference type="ARBA" id="ARBA00022729"/>
    </source>
</evidence>
<comment type="similarity">
    <text evidence="2">Belongs to the bacterial solute-binding protein 8 family.</text>
</comment>
<evidence type="ECO:0000256" key="1">
    <source>
        <dbReference type="ARBA" id="ARBA00004196"/>
    </source>
</evidence>
<evidence type="ECO:0000256" key="2">
    <source>
        <dbReference type="ARBA" id="ARBA00008814"/>
    </source>
</evidence>
<evidence type="ECO:0000313" key="8">
    <source>
        <dbReference type="Proteomes" id="UP000093173"/>
    </source>
</evidence>
<keyword evidence="4" id="KW-0410">Iron transport</keyword>
<protein>
    <submittedName>
        <fullName evidence="7">Peptide ABC transporter substrate-binding protein</fullName>
    </submittedName>
</protein>
<dbReference type="Gene3D" id="3.40.50.1980">
    <property type="entry name" value="Nitrogenase molybdenum iron protein domain"/>
    <property type="match status" value="2"/>
</dbReference>
<feature type="domain" description="Fe/B12 periplasmic-binding" evidence="6">
    <location>
        <begin position="51"/>
        <end position="313"/>
    </location>
</feature>
<dbReference type="SUPFAM" id="SSF53807">
    <property type="entry name" value="Helical backbone' metal receptor"/>
    <property type="match status" value="1"/>
</dbReference>
<reference evidence="8" key="1">
    <citation type="submission" date="2016-06" db="EMBL/GenBank/DDBJ databases">
        <authorList>
            <person name="Hehemann J.-H."/>
            <person name="Arevalo P."/>
            <person name="Datta M.S."/>
            <person name="Polz M.F."/>
        </authorList>
    </citation>
    <scope>NUCLEOTIDE SEQUENCE [LARGE SCALE GENOMIC DNA]</scope>
    <source>
        <strain evidence="8">9CSC122</strain>
    </source>
</reference>
<dbReference type="PANTHER" id="PTHR30532:SF1">
    <property type="entry name" value="IRON(3+)-HYDROXAMATE-BINDING PROTEIN FHUD"/>
    <property type="match status" value="1"/>
</dbReference>
<dbReference type="GO" id="GO:1901678">
    <property type="term" value="P:iron coordination entity transport"/>
    <property type="evidence" value="ECO:0007669"/>
    <property type="project" value="UniProtKB-ARBA"/>
</dbReference>
<dbReference type="InterPro" id="IPR051313">
    <property type="entry name" value="Bact_iron-sidero_bind"/>
</dbReference>
<keyword evidence="8" id="KW-1185">Reference proteome</keyword>
<dbReference type="EMBL" id="MAJZ01000581">
    <property type="protein sequence ID" value="OCH75012.1"/>
    <property type="molecule type" value="Genomic_DNA"/>
</dbReference>
<keyword evidence="4" id="KW-0406">Ion transport</keyword>
<dbReference type="PROSITE" id="PS50983">
    <property type="entry name" value="FE_B12_PBP"/>
    <property type="match status" value="1"/>
</dbReference>
<dbReference type="PRINTS" id="PR01715">
    <property type="entry name" value="FERRIBNDNGPP"/>
</dbReference>
<accession>A0A1B9QXR8</accession>
<evidence type="ECO:0000313" key="7">
    <source>
        <dbReference type="EMBL" id="OCH75012.1"/>
    </source>
</evidence>
<evidence type="ECO:0000259" key="6">
    <source>
        <dbReference type="PROSITE" id="PS50983"/>
    </source>
</evidence>
<dbReference type="CDD" id="cd01146">
    <property type="entry name" value="FhuD"/>
    <property type="match status" value="1"/>
</dbReference>
<sequence length="313" mass="34967">MIENPPLTMNNKDIFVKKLIALIVFICAASVQAMEIKHELGKETFEKTPVKIVALDWALTETVLSLGLTPQGVADVEGYQTWVSQPELSGSVINVGSRREPNLELLTELKPDVILISTHMAPAYRQLSKIAPTLVYSIYSDRKTPLESAKHITSQLGVLFDRQAQAQIVITQTEKRLEENGQKIKANQSDQTSLLFVRFINDKTVRVHSQGSLAQSTIEGMGLSNAWQEQTNLWGFTTAGIEKLAEHQESHVLIFGPLKEDERQRLGQSPLWQAMKFTRTDSVHELPAIWTFGGLIAAQRFSDSITKELMSAQ</sequence>
<proteinExistence type="inferred from homology"/>